<dbReference type="SUPFAM" id="SSF47226">
    <property type="entry name" value="Histidine-containing phosphotransfer domain, HPT domain"/>
    <property type="match status" value="1"/>
</dbReference>
<dbReference type="GO" id="GO:0016787">
    <property type="term" value="F:hydrolase activity"/>
    <property type="evidence" value="ECO:0007669"/>
    <property type="project" value="UniProtKB-KW"/>
</dbReference>
<keyword evidence="4" id="KW-0378">Hydrolase</keyword>
<dbReference type="EMBL" id="AAOW01000004">
    <property type="protein sequence ID" value="EAR62199.1"/>
    <property type="molecule type" value="Genomic_DNA"/>
</dbReference>
<dbReference type="GO" id="GO:0000160">
    <property type="term" value="P:phosphorelay signal transduction system"/>
    <property type="evidence" value="ECO:0007669"/>
    <property type="project" value="UniProtKB-KW"/>
</dbReference>
<evidence type="ECO:0000313" key="4">
    <source>
        <dbReference type="EMBL" id="EAR62199.1"/>
    </source>
</evidence>
<dbReference type="PANTHER" id="PTHR43395">
    <property type="entry name" value="SENSOR HISTIDINE KINASE CHEA"/>
    <property type="match status" value="1"/>
</dbReference>
<sequence>MTADNQVAFQELSQELKTEFYTSFKESTEELERCFESLNQQFDKETVNEMFRAIHSVKGNCHMMFLDQIADVCHKVEDLVAMIRKGQIEYTAQQGEFMTFIMARLEQLVAQLIRGKRVQQLDTQVLIDGVEQVSSSVDQNRSLIIQRTMQSYSGLLTSTESIANKVSERLSRQKQRSGFNELEFMGQLSERLQAKSIQKRGDIEQTVRLVLELNHMAKQPEQDEQLCAAYYLMDLGGKFISSPVFDITSESPEWERQKALEQLSLSSGFLRLGDGWADAADIIIQIHERYDGKGLNRVSAEKIRTGAQILALVRFYQKAYFKYSRDHSAKISVAKSISRMNSESGYRFDPQWVVMFSEMARRDVSTLIL</sequence>
<evidence type="ECO:0000256" key="2">
    <source>
        <dbReference type="PROSITE-ProRule" id="PRU00110"/>
    </source>
</evidence>
<dbReference type="AlphaFoldDB" id="A0A7U8C8K5"/>
<dbReference type="InterPro" id="IPR008207">
    <property type="entry name" value="Sig_transdc_His_kin_Hpt_dom"/>
</dbReference>
<keyword evidence="5" id="KW-1185">Reference proteome</keyword>
<organism evidence="4 5">
    <name type="scientific">Neptuniibacter caesariensis</name>
    <dbReference type="NCBI Taxonomy" id="207954"/>
    <lineage>
        <taxon>Bacteria</taxon>
        <taxon>Pseudomonadati</taxon>
        <taxon>Pseudomonadota</taxon>
        <taxon>Gammaproteobacteria</taxon>
        <taxon>Oceanospirillales</taxon>
        <taxon>Oceanospirillaceae</taxon>
        <taxon>Neptuniibacter</taxon>
    </lineage>
</organism>
<dbReference type="PROSITE" id="PS50894">
    <property type="entry name" value="HPT"/>
    <property type="match status" value="1"/>
</dbReference>
<gene>
    <name evidence="4" type="ORF">MED92_10849</name>
</gene>
<dbReference type="Proteomes" id="UP000002171">
    <property type="component" value="Unassembled WGS sequence"/>
</dbReference>
<feature type="modified residue" description="Phosphohistidine" evidence="2">
    <location>
        <position position="55"/>
    </location>
</feature>
<dbReference type="RefSeq" id="WP_007019836.1">
    <property type="nucleotide sequence ID" value="NZ_CH724125.1"/>
</dbReference>
<protein>
    <submittedName>
        <fullName evidence="4">Metal-dependent phosphohydrolase, HD subdomain</fullName>
    </submittedName>
</protein>
<dbReference type="GO" id="GO:0004672">
    <property type="term" value="F:protein kinase activity"/>
    <property type="evidence" value="ECO:0007669"/>
    <property type="project" value="UniProtKB-ARBA"/>
</dbReference>
<evidence type="ECO:0000259" key="3">
    <source>
        <dbReference type="PROSITE" id="PS50894"/>
    </source>
</evidence>
<dbReference type="Pfam" id="PF01627">
    <property type="entry name" value="Hpt"/>
    <property type="match status" value="1"/>
</dbReference>
<reference evidence="4 5" key="1">
    <citation type="submission" date="2006-02" db="EMBL/GenBank/DDBJ databases">
        <authorList>
            <person name="Pinhassi J."/>
            <person name="Pedros-Alio C."/>
            <person name="Ferriera S."/>
            <person name="Johnson J."/>
            <person name="Kravitz S."/>
            <person name="Halpern A."/>
            <person name="Remington K."/>
            <person name="Beeson K."/>
            <person name="Tran B."/>
            <person name="Rogers Y.-H."/>
            <person name="Friedman R."/>
            <person name="Venter J.C."/>
        </authorList>
    </citation>
    <scope>NUCLEOTIDE SEQUENCE [LARGE SCALE GENOMIC DNA]</scope>
    <source>
        <strain evidence="4 5">MED92</strain>
    </source>
</reference>
<proteinExistence type="predicted"/>
<feature type="domain" description="HPt" evidence="3">
    <location>
        <begin position="13"/>
        <end position="115"/>
    </location>
</feature>
<dbReference type="InterPro" id="IPR036641">
    <property type="entry name" value="HPT_dom_sf"/>
</dbReference>
<accession>A0A7U8C8K5</accession>
<dbReference type="SMART" id="SM00073">
    <property type="entry name" value="HPT"/>
    <property type="match status" value="1"/>
</dbReference>
<evidence type="ECO:0000256" key="1">
    <source>
        <dbReference type="ARBA" id="ARBA00023012"/>
    </source>
</evidence>
<dbReference type="Gene3D" id="1.20.120.160">
    <property type="entry name" value="HPT domain"/>
    <property type="match status" value="1"/>
</dbReference>
<dbReference type="Gene3D" id="1.10.3210.10">
    <property type="entry name" value="Hypothetical protein af1432"/>
    <property type="match status" value="1"/>
</dbReference>
<keyword evidence="1" id="KW-0902">Two-component regulatory system</keyword>
<dbReference type="PANTHER" id="PTHR43395:SF10">
    <property type="entry name" value="CHEMOTAXIS PROTEIN CHEA"/>
    <property type="match status" value="1"/>
</dbReference>
<keyword evidence="2" id="KW-0597">Phosphoprotein</keyword>
<dbReference type="Pfam" id="PF13487">
    <property type="entry name" value="HD_5"/>
    <property type="match status" value="1"/>
</dbReference>
<name>A0A7U8C8K5_NEPCE</name>
<dbReference type="OrthoDB" id="9816273at2"/>
<dbReference type="InterPro" id="IPR051315">
    <property type="entry name" value="Bact_Chemotaxis_CheA"/>
</dbReference>
<dbReference type="CDD" id="cd00088">
    <property type="entry name" value="HPT"/>
    <property type="match status" value="1"/>
</dbReference>
<comment type="caution">
    <text evidence="4">The sequence shown here is derived from an EMBL/GenBank/DDBJ whole genome shotgun (WGS) entry which is preliminary data.</text>
</comment>
<evidence type="ECO:0000313" key="5">
    <source>
        <dbReference type="Proteomes" id="UP000002171"/>
    </source>
</evidence>